<protein>
    <submittedName>
        <fullName evidence="2">Methyltransferase domain-containing protein</fullName>
    </submittedName>
</protein>
<feature type="domain" description="Methyltransferase" evidence="1">
    <location>
        <begin position="51"/>
        <end position="150"/>
    </location>
</feature>
<dbReference type="SUPFAM" id="SSF53335">
    <property type="entry name" value="S-adenosyl-L-methionine-dependent methyltransferases"/>
    <property type="match status" value="1"/>
</dbReference>
<evidence type="ECO:0000313" key="2">
    <source>
        <dbReference type="EMBL" id="WXK80385.1"/>
    </source>
</evidence>
<keyword evidence="2" id="KW-0489">Methyltransferase</keyword>
<dbReference type="InterPro" id="IPR029063">
    <property type="entry name" value="SAM-dependent_MTases_sf"/>
</dbReference>
<reference evidence="2 3" key="1">
    <citation type="submission" date="2024-03" db="EMBL/GenBank/DDBJ databases">
        <title>The complete genome of Streptomyces sirii sp.nov.</title>
        <authorList>
            <person name="Zakalyukina Y.V."/>
            <person name="Belik A.R."/>
            <person name="Biryukov M.V."/>
            <person name="Baturina O.A."/>
            <person name="Kabilov M.R."/>
        </authorList>
    </citation>
    <scope>NUCLEOTIDE SEQUENCE [LARGE SCALE GENOMIC DNA]</scope>
    <source>
        <strain evidence="2 3">BP-8</strain>
    </source>
</reference>
<dbReference type="CDD" id="cd02440">
    <property type="entry name" value="AdoMet_MTases"/>
    <property type="match status" value="1"/>
</dbReference>
<proteinExistence type="predicted"/>
<dbReference type="InterPro" id="IPR041698">
    <property type="entry name" value="Methyltransf_25"/>
</dbReference>
<dbReference type="Pfam" id="PF13649">
    <property type="entry name" value="Methyltransf_25"/>
    <property type="match status" value="1"/>
</dbReference>
<gene>
    <name evidence="2" type="ORF">WAB15_32675</name>
</gene>
<evidence type="ECO:0000313" key="3">
    <source>
        <dbReference type="Proteomes" id="UP001626628"/>
    </source>
</evidence>
<accession>A0ABZ2QVF8</accession>
<dbReference type="GO" id="GO:0032259">
    <property type="term" value="P:methylation"/>
    <property type="evidence" value="ECO:0007669"/>
    <property type="project" value="UniProtKB-KW"/>
</dbReference>
<evidence type="ECO:0000259" key="1">
    <source>
        <dbReference type="Pfam" id="PF13649"/>
    </source>
</evidence>
<dbReference type="Gene3D" id="3.40.50.150">
    <property type="entry name" value="Vaccinia Virus protein VP39"/>
    <property type="match status" value="1"/>
</dbReference>
<dbReference type="RefSeq" id="WP_407288447.1">
    <property type="nucleotide sequence ID" value="NZ_CP147982.1"/>
</dbReference>
<dbReference type="EMBL" id="CP147982">
    <property type="protein sequence ID" value="WXK80385.1"/>
    <property type="molecule type" value="Genomic_DNA"/>
</dbReference>
<dbReference type="PANTHER" id="PTHR43591">
    <property type="entry name" value="METHYLTRANSFERASE"/>
    <property type="match status" value="1"/>
</dbReference>
<keyword evidence="2" id="KW-0808">Transferase</keyword>
<dbReference type="GO" id="GO:0008168">
    <property type="term" value="F:methyltransferase activity"/>
    <property type="evidence" value="ECO:0007669"/>
    <property type="project" value="UniProtKB-KW"/>
</dbReference>
<sequence>MLSDDHESWGYASSTGLGFTRNDIVEAHFAACAPYYRQALDEARIEAGWHVLDAGCGSGSFLPLLADRVGPTGRLSAIDLAEENASRAADRMRDRPSTPPTAVQQGDILDLPYEDGTFDAVWCANTTQYLNDGELLRALREFRRVVRPGGVVAVKDLDASLITARPGADPFLFADFFRAAGRTPGYARQLLRARDLYRWLTEAGLQGVRQRTLVMEHYAPMDPAVRRFYGLACARIAQQATDAALDGDWQAFLDPDDATNPLNDPLGYISEGNVITVGTTPMATGNP</sequence>
<keyword evidence="3" id="KW-1185">Reference proteome</keyword>
<name>A0ABZ2QVF8_9ACTN</name>
<dbReference type="Proteomes" id="UP001626628">
    <property type="component" value="Chromosome"/>
</dbReference>
<organism evidence="2 3">
    <name type="scientific">Streptomyces sirii</name>
    <dbReference type="NCBI Taxonomy" id="3127701"/>
    <lineage>
        <taxon>Bacteria</taxon>
        <taxon>Bacillati</taxon>
        <taxon>Actinomycetota</taxon>
        <taxon>Actinomycetes</taxon>
        <taxon>Kitasatosporales</taxon>
        <taxon>Streptomycetaceae</taxon>
        <taxon>Streptomyces</taxon>
    </lineage>
</organism>